<feature type="compositionally biased region" description="Polar residues" evidence="1">
    <location>
        <begin position="296"/>
        <end position="315"/>
    </location>
</feature>
<evidence type="ECO:0000313" key="3">
    <source>
        <dbReference type="Proteomes" id="UP000094828"/>
    </source>
</evidence>
<sequence length="750" mass="78108">MVGMRPQIIGMALAVLIAFSGCASSKGSLFGSKSKSTDTTNSKIASSKSDGKKSPKQEEPGDPLGSRKETPVAFRGGSGTSPSKKKDSRLENPDQPFGDNSRLTSNRSIRDLMRDGAKYESQQKWDQAVDSYESVLLSEPQHADAHHRLAVIADRREDYRLADQHYRVAMQRKPTDANLLSDVGYSHFLRGELDRAEGYLKQAIESDNKHRVAHLNLGLVYGKQNRYNESLAMFQAVASEEEVQRNMATLFPDGPPAGQGTQLASHRNATADPAGRTPRNDLMPEWANTPAGSEPAGSTSTNSMIPPAGNPTSSDAWALSSPGMASPGMASPGMASPGMASPGMASPGMASPGMASNGMNSSPANARVANGNATNSQPAAHDFWQGNAATNTTSADFPPRSSSVPSTGLAPRTQMANSLPPAQGLPTANGSFNAPEGSGMNSLNSPESMAARSLGTPIQTNSAALAAELAMNSGWGNLFPTNSNYGTQAASSTTQGSPSVPQLPVMTQQTAWPQAPGEYRDPAAGNNLSGNNLSRGGNPPATVTPAPPAGMPGDTRNMNPPGTSAAAGVWPTTSVPWNSPTSNQPSTSSWGESSQLANRPQANGTMNQAPSSMPQIQAGPSSSSTFDQQGMADAEKPPLFPSVQWASPHSTPWNSTTQGSVTQSGNELSSQIQPAGFQQEADPRSSTSGQGSATGNMPRSNANSPEPWPYGPAAGTNRPNVRPTASLNVDGRSGTSNNSTSGPPPWPYGQ</sequence>
<feature type="compositionally biased region" description="Polar residues" evidence="1">
    <location>
        <begin position="387"/>
        <end position="406"/>
    </location>
</feature>
<dbReference type="InterPro" id="IPR011990">
    <property type="entry name" value="TPR-like_helical_dom_sf"/>
</dbReference>
<feature type="compositionally biased region" description="Low complexity" evidence="1">
    <location>
        <begin position="577"/>
        <end position="590"/>
    </location>
</feature>
<dbReference type="Pfam" id="PF13432">
    <property type="entry name" value="TPR_16"/>
    <property type="match status" value="2"/>
</dbReference>
<feature type="compositionally biased region" description="Polar residues" evidence="1">
    <location>
        <begin position="644"/>
        <end position="673"/>
    </location>
</feature>
<dbReference type="PROSITE" id="PS51257">
    <property type="entry name" value="PROKAR_LIPOPROTEIN"/>
    <property type="match status" value="1"/>
</dbReference>
<dbReference type="SMART" id="SM00028">
    <property type="entry name" value="TPR"/>
    <property type="match status" value="4"/>
</dbReference>
<accession>A0A1C3E6W5</accession>
<dbReference type="PANTHER" id="PTHR44809">
    <property type="match status" value="1"/>
</dbReference>
<evidence type="ECO:0000256" key="1">
    <source>
        <dbReference type="SAM" id="MobiDB-lite"/>
    </source>
</evidence>
<proteinExistence type="predicted"/>
<feature type="region of interest" description="Disordered" evidence="1">
    <location>
        <begin position="27"/>
        <end position="107"/>
    </location>
</feature>
<feature type="region of interest" description="Disordered" evidence="1">
    <location>
        <begin position="510"/>
        <end position="750"/>
    </location>
</feature>
<dbReference type="InterPro" id="IPR019734">
    <property type="entry name" value="TPR_rpt"/>
</dbReference>
<dbReference type="SUPFAM" id="SSF48452">
    <property type="entry name" value="TPR-like"/>
    <property type="match status" value="1"/>
</dbReference>
<organism evidence="2 3">
    <name type="scientific">Planctopirus hydrillae</name>
    <dbReference type="NCBI Taxonomy" id="1841610"/>
    <lineage>
        <taxon>Bacteria</taxon>
        <taxon>Pseudomonadati</taxon>
        <taxon>Planctomycetota</taxon>
        <taxon>Planctomycetia</taxon>
        <taxon>Planctomycetales</taxon>
        <taxon>Planctomycetaceae</taxon>
        <taxon>Planctopirus</taxon>
    </lineage>
</organism>
<dbReference type="STRING" id="1841610.A6X21_10925"/>
<comment type="caution">
    <text evidence="2">The sequence shown here is derived from an EMBL/GenBank/DDBJ whole genome shotgun (WGS) entry which is preliminary data.</text>
</comment>
<feature type="region of interest" description="Disordered" evidence="1">
    <location>
        <begin position="252"/>
        <end position="453"/>
    </location>
</feature>
<feature type="compositionally biased region" description="Basic and acidic residues" evidence="1">
    <location>
        <begin position="49"/>
        <end position="70"/>
    </location>
</feature>
<evidence type="ECO:0000313" key="2">
    <source>
        <dbReference type="EMBL" id="ODA28986.1"/>
    </source>
</evidence>
<dbReference type="Gene3D" id="1.25.40.10">
    <property type="entry name" value="Tetratricopeptide repeat domain"/>
    <property type="match status" value="1"/>
</dbReference>
<dbReference type="Proteomes" id="UP000094828">
    <property type="component" value="Unassembled WGS sequence"/>
</dbReference>
<dbReference type="InterPro" id="IPR052943">
    <property type="entry name" value="TMTC_O-mannosyl-trnsfr"/>
</dbReference>
<feature type="compositionally biased region" description="Polar residues" evidence="1">
    <location>
        <begin position="591"/>
        <end position="628"/>
    </location>
</feature>
<feature type="compositionally biased region" description="Low complexity" evidence="1">
    <location>
        <begin position="525"/>
        <end position="544"/>
    </location>
</feature>
<gene>
    <name evidence="2" type="ORF">A6X21_10925</name>
</gene>
<feature type="compositionally biased region" description="Polar residues" evidence="1">
    <location>
        <begin position="684"/>
        <end position="704"/>
    </location>
</feature>
<reference evidence="2 3" key="1">
    <citation type="submission" date="2016-05" db="EMBL/GenBank/DDBJ databases">
        <title>Genomic and physiological characterization of Planctopirus sp. isolated from fresh water lake.</title>
        <authorList>
            <person name="Subhash Y."/>
            <person name="Ramana C."/>
        </authorList>
    </citation>
    <scope>NUCLEOTIDE SEQUENCE [LARGE SCALE GENOMIC DNA]</scope>
    <source>
        <strain evidence="2 3">JC280</strain>
    </source>
</reference>
<feature type="compositionally biased region" description="Low complexity" evidence="1">
    <location>
        <begin position="27"/>
        <end position="43"/>
    </location>
</feature>
<dbReference type="AlphaFoldDB" id="A0A1C3E6W5"/>
<dbReference type="EMBL" id="LYDR01000150">
    <property type="protein sequence ID" value="ODA28986.1"/>
    <property type="molecule type" value="Genomic_DNA"/>
</dbReference>
<name>A0A1C3E6W5_9PLAN</name>
<feature type="compositionally biased region" description="Polar residues" evidence="1">
    <location>
        <begin position="717"/>
        <end position="727"/>
    </location>
</feature>
<keyword evidence="3" id="KW-1185">Reference proteome</keyword>
<dbReference type="PANTHER" id="PTHR44809:SF1">
    <property type="entry name" value="PROTEIN O-MANNOSYL-TRANSFERASE TMTC1"/>
    <property type="match status" value="1"/>
</dbReference>
<feature type="compositionally biased region" description="Polar residues" evidence="1">
    <location>
        <begin position="259"/>
        <end position="268"/>
    </location>
</feature>
<protein>
    <submittedName>
        <fullName evidence="2">Uncharacterized protein</fullName>
    </submittedName>
</protein>